<comment type="caution">
    <text evidence="2">The sequence shown here is derived from an EMBL/GenBank/DDBJ whole genome shotgun (WGS) entry which is preliminary data.</text>
</comment>
<dbReference type="SMART" id="SM00260">
    <property type="entry name" value="CheW"/>
    <property type="match status" value="1"/>
</dbReference>
<dbReference type="Gene3D" id="2.40.50.180">
    <property type="entry name" value="CheA-289, Domain 4"/>
    <property type="match status" value="1"/>
</dbReference>
<dbReference type="GO" id="GO:0006935">
    <property type="term" value="P:chemotaxis"/>
    <property type="evidence" value="ECO:0007669"/>
    <property type="project" value="InterPro"/>
</dbReference>
<evidence type="ECO:0000259" key="1">
    <source>
        <dbReference type="PROSITE" id="PS50851"/>
    </source>
</evidence>
<gene>
    <name evidence="2" type="ORF">AMJ87_01330</name>
</gene>
<dbReference type="GO" id="GO:0007165">
    <property type="term" value="P:signal transduction"/>
    <property type="evidence" value="ECO:0007669"/>
    <property type="project" value="InterPro"/>
</dbReference>
<dbReference type="PANTHER" id="PTHR22617">
    <property type="entry name" value="CHEMOTAXIS SENSOR HISTIDINE KINASE-RELATED"/>
    <property type="match status" value="1"/>
</dbReference>
<dbReference type="GO" id="GO:0005829">
    <property type="term" value="C:cytosol"/>
    <property type="evidence" value="ECO:0007669"/>
    <property type="project" value="TreeGrafter"/>
</dbReference>
<dbReference type="InterPro" id="IPR002545">
    <property type="entry name" value="CheW-lke_dom"/>
</dbReference>
<accession>A0A0S8GKN7</accession>
<dbReference type="Gene3D" id="2.30.30.40">
    <property type="entry name" value="SH3 Domains"/>
    <property type="match status" value="1"/>
</dbReference>
<dbReference type="Pfam" id="PF01584">
    <property type="entry name" value="CheW"/>
    <property type="match status" value="1"/>
</dbReference>
<dbReference type="AlphaFoldDB" id="A0A0S8GKN7"/>
<dbReference type="PROSITE" id="PS50851">
    <property type="entry name" value="CHEW"/>
    <property type="match status" value="1"/>
</dbReference>
<sequence length="140" mass="15598">MDALIVFRIGSEHIGIDIKSVREVAEAQDPVAVPQSPDFVKGLVNIRGEVIPVVSLRKRMHMEGDDSGNKLLIVEDGGNIAGLIVDELLGTEKLKKKKLHRRADLLVTRKDRRFFVGLYETSDKPILILDITKALSKEET</sequence>
<dbReference type="SUPFAM" id="SSF50341">
    <property type="entry name" value="CheW-like"/>
    <property type="match status" value="1"/>
</dbReference>
<reference evidence="2 3" key="1">
    <citation type="journal article" date="2015" name="Microbiome">
        <title>Genomic resolution of linkages in carbon, nitrogen, and sulfur cycling among widespread estuary sediment bacteria.</title>
        <authorList>
            <person name="Baker B.J."/>
            <person name="Lazar C.S."/>
            <person name="Teske A.P."/>
            <person name="Dick G.J."/>
        </authorList>
    </citation>
    <scope>NUCLEOTIDE SEQUENCE [LARGE SCALE GENOMIC DNA]</scope>
    <source>
        <strain evidence="2">SM23_60</strain>
    </source>
</reference>
<dbReference type="EMBL" id="LJUO01000006">
    <property type="protein sequence ID" value="KPK73605.1"/>
    <property type="molecule type" value="Genomic_DNA"/>
</dbReference>
<dbReference type="Proteomes" id="UP000051096">
    <property type="component" value="Unassembled WGS sequence"/>
</dbReference>
<name>A0A0S8GKN7_UNCW3</name>
<protein>
    <recommendedName>
        <fullName evidence="1">CheW-like domain-containing protein</fullName>
    </recommendedName>
</protein>
<dbReference type="InterPro" id="IPR036061">
    <property type="entry name" value="CheW-like_dom_sf"/>
</dbReference>
<dbReference type="InterPro" id="IPR039315">
    <property type="entry name" value="CheW"/>
</dbReference>
<evidence type="ECO:0000313" key="3">
    <source>
        <dbReference type="Proteomes" id="UP000051096"/>
    </source>
</evidence>
<dbReference type="PANTHER" id="PTHR22617:SF23">
    <property type="entry name" value="CHEMOTAXIS PROTEIN CHEW"/>
    <property type="match status" value="1"/>
</dbReference>
<organism evidence="2 3">
    <name type="scientific">candidate division WOR_3 bacterium SM23_60</name>
    <dbReference type="NCBI Taxonomy" id="1703780"/>
    <lineage>
        <taxon>Bacteria</taxon>
        <taxon>Bacteria division WOR-3</taxon>
    </lineage>
</organism>
<proteinExistence type="predicted"/>
<feature type="domain" description="CheW-like" evidence="1">
    <location>
        <begin position="1"/>
        <end position="140"/>
    </location>
</feature>
<evidence type="ECO:0000313" key="2">
    <source>
        <dbReference type="EMBL" id="KPK73605.1"/>
    </source>
</evidence>